<name>Q2H300_CHAGB</name>
<evidence type="ECO:0000313" key="2">
    <source>
        <dbReference type="Proteomes" id="UP000001056"/>
    </source>
</evidence>
<gene>
    <name evidence="1" type="ORF">CHGG_03846</name>
</gene>
<dbReference type="GeneID" id="4392263"/>
<accession>Q2H300</accession>
<dbReference type="InParanoid" id="Q2H300"/>
<dbReference type="RefSeq" id="XP_001223060.1">
    <property type="nucleotide sequence ID" value="XM_001223059.1"/>
</dbReference>
<sequence length="172" mass="18330">MPASKPSKPLTLNPTLGWPQPEDLDYFFQPCAVGTPLAIVASQAHRDIIEIWEPPNPGGARSDKRIRKAATSGTKYIQFSFAVTASDCRPASVNSPVVCAPQTEGHARSISCHDARMWRRVPPARPDSCEDHICASPDPPGPASWQVEPHRADALRIYRGSSAGGPGGAGGP</sequence>
<organism evidence="1 2">
    <name type="scientific">Chaetomium globosum (strain ATCC 6205 / CBS 148.51 / DSM 1962 / NBRC 6347 / NRRL 1970)</name>
    <name type="common">Soil fungus</name>
    <dbReference type="NCBI Taxonomy" id="306901"/>
    <lineage>
        <taxon>Eukaryota</taxon>
        <taxon>Fungi</taxon>
        <taxon>Dikarya</taxon>
        <taxon>Ascomycota</taxon>
        <taxon>Pezizomycotina</taxon>
        <taxon>Sordariomycetes</taxon>
        <taxon>Sordariomycetidae</taxon>
        <taxon>Sordariales</taxon>
        <taxon>Chaetomiaceae</taxon>
        <taxon>Chaetomium</taxon>
    </lineage>
</organism>
<dbReference type="EMBL" id="CH408032">
    <property type="protein sequence ID" value="EAQ87227.1"/>
    <property type="molecule type" value="Genomic_DNA"/>
</dbReference>
<dbReference type="VEuPathDB" id="FungiDB:CHGG_03846"/>
<proteinExistence type="predicted"/>
<dbReference type="Proteomes" id="UP000001056">
    <property type="component" value="Unassembled WGS sequence"/>
</dbReference>
<dbReference type="AlphaFoldDB" id="Q2H300"/>
<evidence type="ECO:0000313" key="1">
    <source>
        <dbReference type="EMBL" id="EAQ87227.1"/>
    </source>
</evidence>
<keyword evidence="2" id="KW-1185">Reference proteome</keyword>
<reference evidence="2" key="1">
    <citation type="journal article" date="2015" name="Genome Announc.">
        <title>Draft genome sequence of the cellulolytic fungus Chaetomium globosum.</title>
        <authorList>
            <person name="Cuomo C.A."/>
            <person name="Untereiner W.A."/>
            <person name="Ma L.-J."/>
            <person name="Grabherr M."/>
            <person name="Birren B.W."/>
        </authorList>
    </citation>
    <scope>NUCLEOTIDE SEQUENCE [LARGE SCALE GENOMIC DNA]</scope>
    <source>
        <strain evidence="2">ATCC 6205 / CBS 148.51 / DSM 1962 / NBRC 6347 / NRRL 1970</strain>
    </source>
</reference>
<dbReference type="OrthoDB" id="10565307at2759"/>
<dbReference type="HOGENOM" id="CLU_1555060_0_0_1"/>
<protein>
    <submittedName>
        <fullName evidence="1">Uncharacterized protein</fullName>
    </submittedName>
</protein>